<evidence type="ECO:0000313" key="2">
    <source>
        <dbReference type="Proteomes" id="UP001209878"/>
    </source>
</evidence>
<dbReference type="Proteomes" id="UP001209878">
    <property type="component" value="Unassembled WGS sequence"/>
</dbReference>
<comment type="caution">
    <text evidence="1">The sequence shown here is derived from an EMBL/GenBank/DDBJ whole genome shotgun (WGS) entry which is preliminary data.</text>
</comment>
<proteinExistence type="predicted"/>
<evidence type="ECO:0000313" key="1">
    <source>
        <dbReference type="EMBL" id="KAK2193238.1"/>
    </source>
</evidence>
<reference evidence="1" key="1">
    <citation type="journal article" date="2023" name="Mol. Biol. Evol.">
        <title>Third-Generation Sequencing Reveals the Adaptive Role of the Epigenome in Three Deep-Sea Polychaetes.</title>
        <authorList>
            <person name="Perez M."/>
            <person name="Aroh O."/>
            <person name="Sun Y."/>
            <person name="Lan Y."/>
            <person name="Juniper S.K."/>
            <person name="Young C.R."/>
            <person name="Angers B."/>
            <person name="Qian P.Y."/>
        </authorList>
    </citation>
    <scope>NUCLEOTIDE SEQUENCE</scope>
    <source>
        <strain evidence="1">R07B-5</strain>
    </source>
</reference>
<dbReference type="AlphaFoldDB" id="A0AAD9UKU7"/>
<name>A0AAD9UKU7_RIDPI</name>
<accession>A0AAD9UKU7</accession>
<sequence>MLALLSDFASNQSYHSSVVRFSSWCSTNCLHLKTLVSKNEKNMH</sequence>
<dbReference type="EMBL" id="JAODUO010000015">
    <property type="protein sequence ID" value="KAK2193238.1"/>
    <property type="molecule type" value="Genomic_DNA"/>
</dbReference>
<keyword evidence="2" id="KW-1185">Reference proteome</keyword>
<organism evidence="1 2">
    <name type="scientific">Ridgeia piscesae</name>
    <name type="common">Tubeworm</name>
    <dbReference type="NCBI Taxonomy" id="27915"/>
    <lineage>
        <taxon>Eukaryota</taxon>
        <taxon>Metazoa</taxon>
        <taxon>Spiralia</taxon>
        <taxon>Lophotrochozoa</taxon>
        <taxon>Annelida</taxon>
        <taxon>Polychaeta</taxon>
        <taxon>Sedentaria</taxon>
        <taxon>Canalipalpata</taxon>
        <taxon>Sabellida</taxon>
        <taxon>Siboglinidae</taxon>
        <taxon>Ridgeia</taxon>
    </lineage>
</organism>
<gene>
    <name evidence="1" type="ORF">NP493_16g04019</name>
</gene>
<protein>
    <submittedName>
        <fullName evidence="1">Uncharacterized protein</fullName>
    </submittedName>
</protein>